<organism evidence="9 10">
    <name type="scientific">Thermopolyspora flexuosa</name>
    <dbReference type="NCBI Taxonomy" id="103836"/>
    <lineage>
        <taxon>Bacteria</taxon>
        <taxon>Bacillati</taxon>
        <taxon>Actinomycetota</taxon>
        <taxon>Actinomycetes</taxon>
        <taxon>Streptosporangiales</taxon>
        <taxon>Streptosporangiaceae</taxon>
        <taxon>Thermopolyspora</taxon>
    </lineage>
</organism>
<keyword evidence="3" id="KW-1003">Cell membrane</keyword>
<keyword evidence="10" id="KW-1185">Reference proteome</keyword>
<reference evidence="9 10" key="1">
    <citation type="submission" date="2019-06" db="EMBL/GenBank/DDBJ databases">
        <title>Sequencing the genomes of 1000 actinobacteria strains.</title>
        <authorList>
            <person name="Klenk H.-P."/>
        </authorList>
    </citation>
    <scope>NUCLEOTIDE SEQUENCE [LARGE SCALE GENOMIC DNA]</scope>
    <source>
        <strain evidence="9 10">DSM 43186</strain>
    </source>
</reference>
<proteinExistence type="inferred from homology"/>
<evidence type="ECO:0000256" key="1">
    <source>
        <dbReference type="ARBA" id="ARBA00004651"/>
    </source>
</evidence>
<evidence type="ECO:0000256" key="4">
    <source>
        <dbReference type="ARBA" id="ARBA00022692"/>
    </source>
</evidence>
<keyword evidence="5 8" id="KW-1133">Transmembrane helix</keyword>
<sequence>MTGNAHTPNGPPPPGGRMPATGPEGERPPLTRRDRRRNRIIALTALVLVWCLLWGQFSWANIIGGLALALAVLAVFPLPPVTFAGRIHPLGLARFTLRFLRDLVVSSVQVAVLAFRFGHLPRSAIIAVAPRIRSDLNLTLTGIALSLIPGSLVIEVDRRAGVLYVHALGLRDADEVERFRRSVLDLEARIIGAVGSTEERRVIAAARGTYPPPPLPPTPPAAGKDPTA</sequence>
<comment type="subcellular location">
    <subcellularLocation>
        <location evidence="1">Cell membrane</location>
        <topology evidence="1">Multi-pass membrane protein</topology>
    </subcellularLocation>
</comment>
<accession>A0A543IY39</accession>
<dbReference type="Proteomes" id="UP000319213">
    <property type="component" value="Unassembled WGS sequence"/>
</dbReference>
<feature type="transmembrane region" description="Helical" evidence="8">
    <location>
        <begin position="40"/>
        <end position="57"/>
    </location>
</feature>
<feature type="region of interest" description="Disordered" evidence="7">
    <location>
        <begin position="205"/>
        <end position="228"/>
    </location>
</feature>
<dbReference type="NCBIfam" id="NF006521">
    <property type="entry name" value="PRK08965.1-5"/>
    <property type="match status" value="1"/>
</dbReference>
<comment type="caution">
    <text evidence="9">The sequence shown here is derived from an EMBL/GenBank/DDBJ whole genome shotgun (WGS) entry which is preliminary data.</text>
</comment>
<dbReference type="AlphaFoldDB" id="A0A543IY39"/>
<dbReference type="EMBL" id="VFPQ01000001">
    <property type="protein sequence ID" value="TQM75493.1"/>
    <property type="molecule type" value="Genomic_DNA"/>
</dbReference>
<gene>
    <name evidence="9" type="ORF">FHX40_2202</name>
</gene>
<keyword evidence="4 8" id="KW-0812">Transmembrane</keyword>
<evidence type="ECO:0000256" key="2">
    <source>
        <dbReference type="ARBA" id="ARBA00006228"/>
    </source>
</evidence>
<protein>
    <submittedName>
        <fullName evidence="9">Multisubunit sodium/proton antiporter MrpE subunit</fullName>
    </submittedName>
</protein>
<dbReference type="GO" id="GO:0008324">
    <property type="term" value="F:monoatomic cation transmembrane transporter activity"/>
    <property type="evidence" value="ECO:0007669"/>
    <property type="project" value="InterPro"/>
</dbReference>
<evidence type="ECO:0000256" key="3">
    <source>
        <dbReference type="ARBA" id="ARBA00022475"/>
    </source>
</evidence>
<dbReference type="PANTHER" id="PTHR34584">
    <property type="entry name" value="NA(+)/H(+) ANTIPORTER SUBUNIT E1"/>
    <property type="match status" value="1"/>
</dbReference>
<evidence type="ECO:0000256" key="6">
    <source>
        <dbReference type="ARBA" id="ARBA00023136"/>
    </source>
</evidence>
<dbReference type="PANTHER" id="PTHR34584:SF1">
    <property type="entry name" value="NA(+)_H(+) ANTIPORTER SUBUNIT E1"/>
    <property type="match status" value="1"/>
</dbReference>
<comment type="similarity">
    <text evidence="2">Belongs to the CPA3 antiporters (TC 2.A.63) subunit E family.</text>
</comment>
<evidence type="ECO:0000256" key="5">
    <source>
        <dbReference type="ARBA" id="ARBA00022989"/>
    </source>
</evidence>
<dbReference type="Pfam" id="PF01899">
    <property type="entry name" value="MNHE"/>
    <property type="match status" value="1"/>
</dbReference>
<evidence type="ECO:0000256" key="7">
    <source>
        <dbReference type="SAM" id="MobiDB-lite"/>
    </source>
</evidence>
<feature type="transmembrane region" description="Helical" evidence="8">
    <location>
        <begin position="63"/>
        <end position="87"/>
    </location>
</feature>
<feature type="region of interest" description="Disordered" evidence="7">
    <location>
        <begin position="1"/>
        <end position="33"/>
    </location>
</feature>
<keyword evidence="6 8" id="KW-0472">Membrane</keyword>
<evidence type="ECO:0000313" key="9">
    <source>
        <dbReference type="EMBL" id="TQM75493.1"/>
    </source>
</evidence>
<evidence type="ECO:0000256" key="8">
    <source>
        <dbReference type="SAM" id="Phobius"/>
    </source>
</evidence>
<dbReference type="RefSeq" id="WP_229788161.1">
    <property type="nucleotide sequence ID" value="NZ_BMPV01000001.1"/>
</dbReference>
<dbReference type="InterPro" id="IPR002758">
    <property type="entry name" value="Cation_antiport_E"/>
</dbReference>
<feature type="compositionally biased region" description="Pro residues" evidence="7">
    <location>
        <begin position="210"/>
        <end position="220"/>
    </location>
</feature>
<name>A0A543IY39_9ACTN</name>
<dbReference type="GO" id="GO:0005886">
    <property type="term" value="C:plasma membrane"/>
    <property type="evidence" value="ECO:0007669"/>
    <property type="project" value="UniProtKB-SubCell"/>
</dbReference>
<evidence type="ECO:0000313" key="10">
    <source>
        <dbReference type="Proteomes" id="UP000319213"/>
    </source>
</evidence>